<dbReference type="Proteomes" id="UP001057402">
    <property type="component" value="Chromosome 5"/>
</dbReference>
<name>A0ACB9QSU9_9MYRT</name>
<organism evidence="1 2">
    <name type="scientific">Melastoma candidum</name>
    <dbReference type="NCBI Taxonomy" id="119954"/>
    <lineage>
        <taxon>Eukaryota</taxon>
        <taxon>Viridiplantae</taxon>
        <taxon>Streptophyta</taxon>
        <taxon>Embryophyta</taxon>
        <taxon>Tracheophyta</taxon>
        <taxon>Spermatophyta</taxon>
        <taxon>Magnoliopsida</taxon>
        <taxon>eudicotyledons</taxon>
        <taxon>Gunneridae</taxon>
        <taxon>Pentapetalae</taxon>
        <taxon>rosids</taxon>
        <taxon>malvids</taxon>
        <taxon>Myrtales</taxon>
        <taxon>Melastomataceae</taxon>
        <taxon>Melastomatoideae</taxon>
        <taxon>Melastomateae</taxon>
        <taxon>Melastoma</taxon>
    </lineage>
</organism>
<sequence>MRVLPPHLFPSPSQDPNHNSIHSHHCPFSPPSRTIVKSPPLSHPSTFLRCGFRSRYLSALVGLLAFSGISVINML</sequence>
<accession>A0ACB9QSU9</accession>
<evidence type="ECO:0000313" key="1">
    <source>
        <dbReference type="EMBL" id="KAI4369699.1"/>
    </source>
</evidence>
<keyword evidence="2" id="KW-1185">Reference proteome</keyword>
<dbReference type="EMBL" id="CM042884">
    <property type="protein sequence ID" value="KAI4369699.1"/>
    <property type="molecule type" value="Genomic_DNA"/>
</dbReference>
<protein>
    <submittedName>
        <fullName evidence="1">Uncharacterized protein</fullName>
    </submittedName>
</protein>
<gene>
    <name evidence="1" type="ORF">MLD38_018113</name>
</gene>
<reference evidence="2" key="1">
    <citation type="journal article" date="2023" name="Front. Plant Sci.">
        <title>Chromosomal-level genome assembly of Melastoma candidum provides insights into trichome evolution.</title>
        <authorList>
            <person name="Zhong Y."/>
            <person name="Wu W."/>
            <person name="Sun C."/>
            <person name="Zou P."/>
            <person name="Liu Y."/>
            <person name="Dai S."/>
            <person name="Zhou R."/>
        </authorList>
    </citation>
    <scope>NUCLEOTIDE SEQUENCE [LARGE SCALE GENOMIC DNA]</scope>
</reference>
<proteinExistence type="predicted"/>
<evidence type="ECO:0000313" key="2">
    <source>
        <dbReference type="Proteomes" id="UP001057402"/>
    </source>
</evidence>
<comment type="caution">
    <text evidence="1">The sequence shown here is derived from an EMBL/GenBank/DDBJ whole genome shotgun (WGS) entry which is preliminary data.</text>
</comment>